<dbReference type="EC" id="3.6.1.55" evidence="12"/>
<dbReference type="Gene3D" id="3.20.20.70">
    <property type="entry name" value="Aldolase class I"/>
    <property type="match status" value="1"/>
</dbReference>
<gene>
    <name evidence="19" type="ORF">ACFFGH_03730</name>
</gene>
<dbReference type="GO" id="GO:0016787">
    <property type="term" value="F:hydrolase activity"/>
    <property type="evidence" value="ECO:0007669"/>
    <property type="project" value="UniProtKB-KW"/>
</dbReference>
<evidence type="ECO:0000256" key="11">
    <source>
        <dbReference type="ARBA" id="ARBA00036904"/>
    </source>
</evidence>
<dbReference type="InterPro" id="IPR015797">
    <property type="entry name" value="NUDIX_hydrolase-like_dom_sf"/>
</dbReference>
<dbReference type="InterPro" id="IPR047127">
    <property type="entry name" value="MutT-like"/>
</dbReference>
<evidence type="ECO:0000256" key="5">
    <source>
        <dbReference type="ARBA" id="ARBA00022723"/>
    </source>
</evidence>
<keyword evidence="9" id="KW-0234">DNA repair</keyword>
<comment type="catalytic activity">
    <reaction evidence="11">
        <text>8-oxo-GTP + H2O = 8-oxo-GMP + diphosphate + H(+)</text>
        <dbReference type="Rhea" id="RHEA:67616"/>
        <dbReference type="ChEBI" id="CHEBI:15377"/>
        <dbReference type="ChEBI" id="CHEBI:15378"/>
        <dbReference type="ChEBI" id="CHEBI:33019"/>
        <dbReference type="ChEBI" id="CHEBI:143553"/>
        <dbReference type="ChEBI" id="CHEBI:145694"/>
    </reaction>
</comment>
<dbReference type="InterPro" id="IPR003561">
    <property type="entry name" value="Mutator_MutT"/>
</dbReference>
<dbReference type="InterPro" id="IPR020476">
    <property type="entry name" value="Nudix_hydrolase"/>
</dbReference>
<evidence type="ECO:0000313" key="19">
    <source>
        <dbReference type="EMBL" id="MFC0676963.1"/>
    </source>
</evidence>
<evidence type="ECO:0000256" key="8">
    <source>
        <dbReference type="ARBA" id="ARBA00022842"/>
    </source>
</evidence>
<evidence type="ECO:0000256" key="6">
    <source>
        <dbReference type="ARBA" id="ARBA00022763"/>
    </source>
</evidence>
<accession>A0ABV6RM24</accession>
<evidence type="ECO:0000259" key="18">
    <source>
        <dbReference type="PROSITE" id="PS51462"/>
    </source>
</evidence>
<feature type="domain" description="Nudix hydrolase" evidence="18">
    <location>
        <begin position="11"/>
        <end position="137"/>
    </location>
</feature>
<reference evidence="19 20" key="1">
    <citation type="submission" date="2024-09" db="EMBL/GenBank/DDBJ databases">
        <authorList>
            <person name="Sun Q."/>
            <person name="Mori K."/>
        </authorList>
    </citation>
    <scope>NUCLEOTIDE SEQUENCE [LARGE SCALE GENOMIC DNA]</scope>
    <source>
        <strain evidence="19 20">KCTC 23076</strain>
    </source>
</reference>
<dbReference type="InterPro" id="IPR022998">
    <property type="entry name" value="ThiamineP_synth_TenI"/>
</dbReference>
<evidence type="ECO:0000256" key="4">
    <source>
        <dbReference type="ARBA" id="ARBA00022705"/>
    </source>
</evidence>
<dbReference type="Pfam" id="PF02581">
    <property type="entry name" value="TMP-TENI"/>
    <property type="match status" value="1"/>
</dbReference>
<dbReference type="SUPFAM" id="SSF51391">
    <property type="entry name" value="Thiamin phosphate synthase"/>
    <property type="match status" value="1"/>
</dbReference>
<evidence type="ECO:0000256" key="13">
    <source>
        <dbReference type="ARBA" id="ARBA00040794"/>
    </source>
</evidence>
<evidence type="ECO:0000313" key="20">
    <source>
        <dbReference type="Proteomes" id="UP001589896"/>
    </source>
</evidence>
<dbReference type="RefSeq" id="WP_386664926.1">
    <property type="nucleotide sequence ID" value="NZ_JBHLTG010000001.1"/>
</dbReference>
<keyword evidence="7 17" id="KW-0378">Hydrolase</keyword>
<dbReference type="Gene3D" id="3.90.79.10">
    <property type="entry name" value="Nucleoside Triphosphate Pyrophosphohydrolase"/>
    <property type="match status" value="1"/>
</dbReference>
<evidence type="ECO:0000256" key="12">
    <source>
        <dbReference type="ARBA" id="ARBA00038905"/>
    </source>
</evidence>
<dbReference type="PANTHER" id="PTHR47707">
    <property type="entry name" value="8-OXO-DGTP DIPHOSPHATASE"/>
    <property type="match status" value="1"/>
</dbReference>
<dbReference type="InterPro" id="IPR000086">
    <property type="entry name" value="NUDIX_hydrolase_dom"/>
</dbReference>
<keyword evidence="6" id="KW-0227">DNA damage</keyword>
<evidence type="ECO:0000256" key="14">
    <source>
        <dbReference type="ARBA" id="ARBA00041592"/>
    </source>
</evidence>
<dbReference type="PROSITE" id="PS00893">
    <property type="entry name" value="NUDIX_BOX"/>
    <property type="match status" value="1"/>
</dbReference>
<comment type="catalytic activity">
    <reaction evidence="10">
        <text>8-oxo-dGTP + H2O = 8-oxo-dGMP + diphosphate + H(+)</text>
        <dbReference type="Rhea" id="RHEA:31575"/>
        <dbReference type="ChEBI" id="CHEBI:15377"/>
        <dbReference type="ChEBI" id="CHEBI:15378"/>
        <dbReference type="ChEBI" id="CHEBI:33019"/>
        <dbReference type="ChEBI" id="CHEBI:63224"/>
        <dbReference type="ChEBI" id="CHEBI:77896"/>
        <dbReference type="EC" id="3.6.1.55"/>
    </reaction>
</comment>
<dbReference type="PANTHER" id="PTHR47707:SF1">
    <property type="entry name" value="NUDIX HYDROLASE FAMILY PROTEIN"/>
    <property type="match status" value="1"/>
</dbReference>
<dbReference type="PROSITE" id="PS51462">
    <property type="entry name" value="NUDIX"/>
    <property type="match status" value="1"/>
</dbReference>
<comment type="cofactor">
    <cofactor evidence="1">
        <name>Mg(2+)</name>
        <dbReference type="ChEBI" id="CHEBI:18420"/>
    </cofactor>
</comment>
<dbReference type="InterPro" id="IPR036206">
    <property type="entry name" value="ThiamineP_synth_sf"/>
</dbReference>
<evidence type="ECO:0000256" key="16">
    <source>
        <dbReference type="ARBA" id="ARBA00042798"/>
    </source>
</evidence>
<evidence type="ECO:0000256" key="9">
    <source>
        <dbReference type="ARBA" id="ARBA00023204"/>
    </source>
</evidence>
<dbReference type="InterPro" id="IPR020084">
    <property type="entry name" value="NUDIX_hydrolase_CS"/>
</dbReference>
<name>A0ABV6RM24_9GAMM</name>
<proteinExistence type="inferred from homology"/>
<dbReference type="SUPFAM" id="SSF55811">
    <property type="entry name" value="Nudix"/>
    <property type="match status" value="1"/>
</dbReference>
<keyword evidence="3" id="KW-0515">Mutator protein</keyword>
<dbReference type="Pfam" id="PF00293">
    <property type="entry name" value="NUDIX"/>
    <property type="match status" value="1"/>
</dbReference>
<dbReference type="NCBIfam" id="NF006530">
    <property type="entry name" value="PRK08999.1"/>
    <property type="match status" value="1"/>
</dbReference>
<evidence type="ECO:0000256" key="7">
    <source>
        <dbReference type="ARBA" id="ARBA00022801"/>
    </source>
</evidence>
<dbReference type="EMBL" id="JBHLTG010000001">
    <property type="protein sequence ID" value="MFC0676963.1"/>
    <property type="molecule type" value="Genomic_DNA"/>
</dbReference>
<dbReference type="CDD" id="cd00564">
    <property type="entry name" value="TMP_TenI"/>
    <property type="match status" value="1"/>
</dbReference>
<protein>
    <recommendedName>
        <fullName evidence="13">8-oxo-dGTP diphosphatase</fullName>
        <ecNumber evidence="12">3.6.1.55</ecNumber>
    </recommendedName>
    <alternativeName>
        <fullName evidence="16">7,8-dihydro-8-oxoguanine-triphosphatase</fullName>
    </alternativeName>
    <alternativeName>
        <fullName evidence="15">Mutator protein MutT</fullName>
    </alternativeName>
    <alternativeName>
        <fullName evidence="14">dGTP pyrophosphohydrolase</fullName>
    </alternativeName>
</protein>
<dbReference type="CDD" id="cd03425">
    <property type="entry name" value="NUDIX_MutT_NudA_like"/>
    <property type="match status" value="1"/>
</dbReference>
<keyword evidence="5" id="KW-0479">Metal-binding</keyword>
<evidence type="ECO:0000256" key="17">
    <source>
        <dbReference type="RuleBase" id="RU003476"/>
    </source>
</evidence>
<keyword evidence="20" id="KW-1185">Reference proteome</keyword>
<dbReference type="PRINTS" id="PR00502">
    <property type="entry name" value="NUDIXFAMILY"/>
</dbReference>
<evidence type="ECO:0000256" key="10">
    <source>
        <dbReference type="ARBA" id="ARBA00035861"/>
    </source>
</evidence>
<dbReference type="NCBIfam" id="TIGR00586">
    <property type="entry name" value="mutt"/>
    <property type="match status" value="1"/>
</dbReference>
<dbReference type="Proteomes" id="UP001589896">
    <property type="component" value="Unassembled WGS sequence"/>
</dbReference>
<evidence type="ECO:0000256" key="2">
    <source>
        <dbReference type="ARBA" id="ARBA00005582"/>
    </source>
</evidence>
<dbReference type="InterPro" id="IPR013785">
    <property type="entry name" value="Aldolase_TIM"/>
</dbReference>
<keyword evidence="8" id="KW-0460">Magnesium</keyword>
<comment type="similarity">
    <text evidence="2 17">Belongs to the Nudix hydrolase family.</text>
</comment>
<evidence type="ECO:0000256" key="1">
    <source>
        <dbReference type="ARBA" id="ARBA00001946"/>
    </source>
</evidence>
<evidence type="ECO:0000256" key="15">
    <source>
        <dbReference type="ARBA" id="ARBA00041979"/>
    </source>
</evidence>
<keyword evidence="4" id="KW-0235">DNA replication</keyword>
<sequence>MPAPDAVTIPPRIEVVAGVIRDARDRVLLARRTEGRDLAGLWEFPGGKLEAGESPETALVRELHEELGIDVEVGAALMRVPQRYPGKRLELDVRCVDRWQGTPRGREGQALAWVPVEKLPLYEMPPADRPVVAALLQPDRYLVTPEPGDDTDTWLASLMQALGQGIRRVQLRSRAMEPRGWHELAARAVQLCRTAGAEVLVNGDVELARALEVGVHLQAAQLLQLKQRPLQDGARVAASCHDALELQAAEAIGCDFAVVGNVATTPSHPGQAGIGWAGFATLREQTSLPLYAIGGVGPADLAQARANGAQGVAAIRALWPAESDLAEG</sequence>
<organism evidence="19 20">
    <name type="scientific">Lysobacter korlensis</name>
    <dbReference type="NCBI Taxonomy" id="553636"/>
    <lineage>
        <taxon>Bacteria</taxon>
        <taxon>Pseudomonadati</taxon>
        <taxon>Pseudomonadota</taxon>
        <taxon>Gammaproteobacteria</taxon>
        <taxon>Lysobacterales</taxon>
        <taxon>Lysobacteraceae</taxon>
        <taxon>Lysobacter</taxon>
    </lineage>
</organism>
<evidence type="ECO:0000256" key="3">
    <source>
        <dbReference type="ARBA" id="ARBA00022457"/>
    </source>
</evidence>
<comment type="caution">
    <text evidence="19">The sequence shown here is derived from an EMBL/GenBank/DDBJ whole genome shotgun (WGS) entry which is preliminary data.</text>
</comment>